<dbReference type="AlphaFoldDB" id="A0AAE4CDQ1"/>
<dbReference type="EMBL" id="JAVDYB010000001">
    <property type="protein sequence ID" value="MDR7280677.1"/>
    <property type="molecule type" value="Genomic_DNA"/>
</dbReference>
<evidence type="ECO:0000256" key="1">
    <source>
        <dbReference type="SAM" id="MobiDB-lite"/>
    </source>
</evidence>
<sequence length="420" mass="43930">MPADRHDDDILDARLDAARNDVLGRIDQPPIGALRARAHAHRVRRRRVATAAVATLAVLTGGAVALRPQLGGDGTDREPGIAAAPVSVAPSPSEFRITSGGITLIGLEDGAEVANLPGRIGQVAFVDESTGYVLNDCTGDPACARTLARTTDGGRHWETSPVDPDVEVTELNAFPGGTVVLGTAYGSLVSDNSGRDWRRVPHEGASTGAMTDGDVMCRRRQDGAFKTAALSTGGRAVALATQPALDVRWVAPAATAARAWWVAGVDHDGRAAVAVTYDSGKSWRLRSFEEGDVGGISVAVHDRDVYVIVTGADGALRAIHHSTDGDHFDRTRTGGAQAQPGSVSGEAVPLPDGRLLIAGGDGTWWVSSDHGTTFGRLSGALPPVGELRRTAAGWVADDLYSAGYVAFSTDGVTWRKLWIT</sequence>
<evidence type="ECO:0000313" key="3">
    <source>
        <dbReference type="Proteomes" id="UP001183643"/>
    </source>
</evidence>
<proteinExistence type="predicted"/>
<keyword evidence="3" id="KW-1185">Reference proteome</keyword>
<evidence type="ECO:0008006" key="4">
    <source>
        <dbReference type="Google" id="ProtNLM"/>
    </source>
</evidence>
<accession>A0AAE4CDQ1</accession>
<dbReference type="RefSeq" id="WP_310375370.1">
    <property type="nucleotide sequence ID" value="NZ_JAVDYB010000001.1"/>
</dbReference>
<comment type="caution">
    <text evidence="2">The sequence shown here is derived from an EMBL/GenBank/DDBJ whole genome shotgun (WGS) entry which is preliminary data.</text>
</comment>
<feature type="region of interest" description="Disordered" evidence="1">
    <location>
        <begin position="324"/>
        <end position="344"/>
    </location>
</feature>
<dbReference type="Proteomes" id="UP001183643">
    <property type="component" value="Unassembled WGS sequence"/>
</dbReference>
<dbReference type="SUPFAM" id="SSF110296">
    <property type="entry name" value="Oligoxyloglucan reducing end-specific cellobiohydrolase"/>
    <property type="match status" value="1"/>
</dbReference>
<gene>
    <name evidence="2" type="ORF">J2S41_007455</name>
</gene>
<name>A0AAE4CDQ1_9ACTN</name>
<organism evidence="2 3">
    <name type="scientific">Catenuloplanes atrovinosus</name>
    <dbReference type="NCBI Taxonomy" id="137266"/>
    <lineage>
        <taxon>Bacteria</taxon>
        <taxon>Bacillati</taxon>
        <taxon>Actinomycetota</taxon>
        <taxon>Actinomycetes</taxon>
        <taxon>Micromonosporales</taxon>
        <taxon>Micromonosporaceae</taxon>
        <taxon>Catenuloplanes</taxon>
    </lineage>
</organism>
<protein>
    <recommendedName>
        <fullName evidence="4">Photosynthesis system II assembly factor Ycf48/Hcf136-like domain-containing protein</fullName>
    </recommendedName>
</protein>
<reference evidence="2" key="1">
    <citation type="submission" date="2023-07" db="EMBL/GenBank/DDBJ databases">
        <title>Sequencing the genomes of 1000 actinobacteria strains.</title>
        <authorList>
            <person name="Klenk H.-P."/>
        </authorList>
    </citation>
    <scope>NUCLEOTIDE SEQUENCE</scope>
    <source>
        <strain evidence="2">DSM 44707</strain>
    </source>
</reference>
<dbReference type="InterPro" id="IPR015943">
    <property type="entry name" value="WD40/YVTN_repeat-like_dom_sf"/>
</dbReference>
<evidence type="ECO:0000313" key="2">
    <source>
        <dbReference type="EMBL" id="MDR7280677.1"/>
    </source>
</evidence>
<dbReference type="Gene3D" id="2.130.10.10">
    <property type="entry name" value="YVTN repeat-like/Quinoprotein amine dehydrogenase"/>
    <property type="match status" value="1"/>
</dbReference>